<accession>A0A1G2N6U6</accession>
<evidence type="ECO:0000313" key="2">
    <source>
        <dbReference type="Proteomes" id="UP000176221"/>
    </source>
</evidence>
<comment type="caution">
    <text evidence="1">The sequence shown here is derived from an EMBL/GenBank/DDBJ whole genome shotgun (WGS) entry which is preliminary data.</text>
</comment>
<organism evidence="1 2">
    <name type="scientific">Candidatus Taylorbacteria bacterium RIFCSPLOWO2_01_FULL_45_15b</name>
    <dbReference type="NCBI Taxonomy" id="1802319"/>
    <lineage>
        <taxon>Bacteria</taxon>
        <taxon>Candidatus Tayloriibacteriota</taxon>
    </lineage>
</organism>
<gene>
    <name evidence="1" type="ORF">A2928_02065</name>
</gene>
<proteinExistence type="predicted"/>
<dbReference type="AlphaFoldDB" id="A0A1G2N6U6"/>
<sequence length="93" mass="11109">MRVARIARASRRSVELRWLGTGSLVFLLKKHSSAVRFSTHAKQFAYSTRIKTIASLFFMRVARIELASQLWPYRFCFIYAEYENRPRLKTRRH</sequence>
<protein>
    <submittedName>
        <fullName evidence="1">Uncharacterized protein</fullName>
    </submittedName>
</protein>
<evidence type="ECO:0000313" key="1">
    <source>
        <dbReference type="EMBL" id="OHA31886.1"/>
    </source>
</evidence>
<dbReference type="Proteomes" id="UP000176221">
    <property type="component" value="Unassembled WGS sequence"/>
</dbReference>
<reference evidence="1 2" key="1">
    <citation type="journal article" date="2016" name="Nat. Commun.">
        <title>Thousands of microbial genomes shed light on interconnected biogeochemical processes in an aquifer system.</title>
        <authorList>
            <person name="Anantharaman K."/>
            <person name="Brown C.T."/>
            <person name="Hug L.A."/>
            <person name="Sharon I."/>
            <person name="Castelle C.J."/>
            <person name="Probst A.J."/>
            <person name="Thomas B.C."/>
            <person name="Singh A."/>
            <person name="Wilkins M.J."/>
            <person name="Karaoz U."/>
            <person name="Brodie E.L."/>
            <person name="Williams K.H."/>
            <person name="Hubbard S.S."/>
            <person name="Banfield J.F."/>
        </authorList>
    </citation>
    <scope>NUCLEOTIDE SEQUENCE [LARGE SCALE GENOMIC DNA]</scope>
</reference>
<dbReference type="EMBL" id="MHRX01000057">
    <property type="protein sequence ID" value="OHA31886.1"/>
    <property type="molecule type" value="Genomic_DNA"/>
</dbReference>
<name>A0A1G2N6U6_9BACT</name>